<dbReference type="PROSITE" id="PS00018">
    <property type="entry name" value="EF_HAND_1"/>
    <property type="match status" value="1"/>
</dbReference>
<evidence type="ECO:0000256" key="3">
    <source>
        <dbReference type="ARBA" id="ARBA00022837"/>
    </source>
</evidence>
<dbReference type="OrthoDB" id="10265007at2759"/>
<dbReference type="SUPFAM" id="SSF47473">
    <property type="entry name" value="EF-hand"/>
    <property type="match status" value="1"/>
</dbReference>
<dbReference type="GO" id="GO:0000226">
    <property type="term" value="P:microtubule cytoskeleton organization"/>
    <property type="evidence" value="ECO:0007669"/>
    <property type="project" value="TreeGrafter"/>
</dbReference>
<keyword evidence="5" id="KW-1185">Reference proteome</keyword>
<accession>A0A0R3TEQ2</accession>
<keyword evidence="3" id="KW-0106">Calcium</keyword>
<comment type="subcellular location">
    <subcellularLocation>
        <location evidence="1">Cytoplasm</location>
    </subcellularLocation>
</comment>
<evidence type="ECO:0000256" key="2">
    <source>
        <dbReference type="ARBA" id="ARBA00022490"/>
    </source>
</evidence>
<dbReference type="GO" id="GO:0005819">
    <property type="term" value="C:spindle"/>
    <property type="evidence" value="ECO:0007669"/>
    <property type="project" value="TreeGrafter"/>
</dbReference>
<dbReference type="GO" id="GO:0035303">
    <property type="term" value="P:regulation of dephosphorylation"/>
    <property type="evidence" value="ECO:0007669"/>
    <property type="project" value="InterPro"/>
</dbReference>
<gene>
    <name evidence="4" type="ORF">HNAJ_LOCUS5539</name>
</gene>
<dbReference type="AlphaFoldDB" id="A0A0R3TEQ2"/>
<dbReference type="WBParaSite" id="HNAJ_0000554101-mRNA-1">
    <property type="protein sequence ID" value="HNAJ_0000554101-mRNA-1"/>
    <property type="gene ID" value="HNAJ_0000554101"/>
</dbReference>
<proteinExistence type="predicted"/>
<dbReference type="PANTHER" id="PTHR12085:SF3">
    <property type="entry name" value="SERINE_THREONINE-PROTEIN PHOSPHATASE 2A REGULATORY SUBUNIT B'' SUBUNIT GAMMA"/>
    <property type="match status" value="1"/>
</dbReference>
<dbReference type="InterPro" id="IPR039865">
    <property type="entry name" value="PPP2R3C"/>
</dbReference>
<dbReference type="Proteomes" id="UP000278807">
    <property type="component" value="Unassembled WGS sequence"/>
</dbReference>
<dbReference type="PANTHER" id="PTHR12085">
    <property type="entry name" value="SERINE/THREONINE-PROTEIN PHOSPHATASE 2A REGULATORY SUBUNIT B'' SUBUNIT GAMMA"/>
    <property type="match status" value="1"/>
</dbReference>
<dbReference type="GO" id="GO:0005813">
    <property type="term" value="C:centrosome"/>
    <property type="evidence" value="ECO:0007669"/>
    <property type="project" value="TreeGrafter"/>
</dbReference>
<evidence type="ECO:0000256" key="1">
    <source>
        <dbReference type="ARBA" id="ARBA00004496"/>
    </source>
</evidence>
<dbReference type="InterPro" id="IPR011992">
    <property type="entry name" value="EF-hand-dom_pair"/>
</dbReference>
<evidence type="ECO:0000313" key="4">
    <source>
        <dbReference type="EMBL" id="VDO01399.1"/>
    </source>
</evidence>
<dbReference type="GO" id="GO:0030865">
    <property type="term" value="P:cortical cytoskeleton organization"/>
    <property type="evidence" value="ECO:0007669"/>
    <property type="project" value="TreeGrafter"/>
</dbReference>
<dbReference type="InterPro" id="IPR018247">
    <property type="entry name" value="EF_Hand_1_Ca_BS"/>
</dbReference>
<protein>
    <submittedName>
        <fullName evidence="6">Serine/threonine-protein phosphatase 2A regulatory subunit B'' subunit gamma</fullName>
    </submittedName>
</protein>
<reference evidence="4 5" key="2">
    <citation type="submission" date="2018-11" db="EMBL/GenBank/DDBJ databases">
        <authorList>
            <consortium name="Pathogen Informatics"/>
        </authorList>
    </citation>
    <scope>NUCLEOTIDE SEQUENCE [LARGE SCALE GENOMIC DNA]</scope>
</reference>
<keyword evidence="2" id="KW-0963">Cytoplasm</keyword>
<evidence type="ECO:0000313" key="5">
    <source>
        <dbReference type="Proteomes" id="UP000278807"/>
    </source>
</evidence>
<reference evidence="6" key="1">
    <citation type="submission" date="2017-02" db="UniProtKB">
        <authorList>
            <consortium name="WormBaseParasite"/>
        </authorList>
    </citation>
    <scope>IDENTIFICATION</scope>
</reference>
<evidence type="ECO:0000313" key="6">
    <source>
        <dbReference type="WBParaSite" id="HNAJ_0000554101-mRNA-1"/>
    </source>
</evidence>
<dbReference type="GO" id="GO:0005737">
    <property type="term" value="C:cytoplasm"/>
    <property type="evidence" value="ECO:0007669"/>
    <property type="project" value="UniProtKB-SubCell"/>
</dbReference>
<dbReference type="STRING" id="102285.A0A0R3TEQ2"/>
<organism evidence="6">
    <name type="scientific">Rodentolepis nana</name>
    <name type="common">Dwarf tapeworm</name>
    <name type="synonym">Hymenolepis nana</name>
    <dbReference type="NCBI Taxonomy" id="102285"/>
    <lineage>
        <taxon>Eukaryota</taxon>
        <taxon>Metazoa</taxon>
        <taxon>Spiralia</taxon>
        <taxon>Lophotrochozoa</taxon>
        <taxon>Platyhelminthes</taxon>
        <taxon>Cestoda</taxon>
        <taxon>Eucestoda</taxon>
        <taxon>Cyclophyllidea</taxon>
        <taxon>Hymenolepididae</taxon>
        <taxon>Rodentolepis</taxon>
    </lineage>
</organism>
<sequence length="392" mass="45240">MFRSIDTNPTTSNQFFTKNTNSVLLTPRQRCEAEELLLESRGEQLPDDKDLNDLWNDLEKMKDASVDEKEWFITYPNFLKAKQEVSLKVSHFFTAPIFAKISHAERLSRINIHDFFAFVKKTVCLQKTRIALSKYDHRGDGYLQEVDLESYITDLIPSLCHVNEVDEEYKPFYISFVVRTFLFFLDPLRAGRIRILDVLASELIEPLFQLANTSLTQAQLEENPLTIQRVMIAYTNFLLLDTDRSGMLSREELNSLNDATLTDAFLDGVFQSCLTYGGEMDFRVYVDLMLAIENRKLPQSIAYFFRIVDSGGQGRLCVKSVEYLVKSLFQLLPDEPDARTLRDVVDEIFDMVQPQHPGYITLEDLLKSGHGHTVLAILTDAKCYMEYKNRDL</sequence>
<dbReference type="EMBL" id="UZAE01004869">
    <property type="protein sequence ID" value="VDO01399.1"/>
    <property type="molecule type" value="Genomic_DNA"/>
</dbReference>
<dbReference type="Gene3D" id="1.10.238.10">
    <property type="entry name" value="EF-hand"/>
    <property type="match status" value="1"/>
</dbReference>
<name>A0A0R3TEQ2_RODNA</name>